<reference evidence="1" key="2">
    <citation type="submission" date="2019-11" db="EMBL/GenBank/DDBJ databases">
        <title>Improved Assembly of Tolypothrix boutellei genome.</title>
        <authorList>
            <person name="Sarangi A.N."/>
            <person name="Mukherjee M."/>
            <person name="Ghosh S."/>
            <person name="Singh D."/>
            <person name="Das A."/>
            <person name="Kant S."/>
            <person name="Prusty A."/>
            <person name="Tripathy S."/>
        </authorList>
    </citation>
    <scope>NUCLEOTIDE SEQUENCE</scope>
    <source>
        <strain evidence="1">VB521301</strain>
    </source>
</reference>
<evidence type="ECO:0008006" key="4">
    <source>
        <dbReference type="Google" id="ProtNLM"/>
    </source>
</evidence>
<gene>
    <name evidence="2" type="ORF">DA73_0220685</name>
    <name evidence="1" type="ORF">DA73_0400016510</name>
</gene>
<dbReference type="InterPro" id="IPR027417">
    <property type="entry name" value="P-loop_NTPase"/>
</dbReference>
<keyword evidence="3" id="KW-1185">Reference proteome</keyword>
<dbReference type="EMBL" id="JHEG04000001">
    <property type="protein sequence ID" value="KAF3886911.1"/>
    <property type="molecule type" value="Genomic_DNA"/>
</dbReference>
<dbReference type="OrthoDB" id="5430844at2"/>
<sequence>MKIYKAYNLCIASELPLAQLIETEDEPDIIVRFGKVDRATAREQEGSKNVVGGIPEVGEFLIRDGQEIVMNPVPHVDETLLSTVILGPVLCVLLRQRGLLVLHASCIRMDKKAVAFMGGSGWGKSTLAAAFHSKGYDILTDDAMAIQFAAGNPIVIPAYPQFKLFPEALTSLGHDTKGLHPVFQNASKLSYKFARGFYSSPLPLERIYVLAKGTSHEIVKLQPQEAFIELVRHTRAMKVMTDAEFMNSHMRLCGELIKNISFCRFTRKPGLTDLPQLVKLIENDLIPTSNCDQKTMARIF</sequence>
<dbReference type="AlphaFoldDB" id="A0A0C1N8A0"/>
<dbReference type="Gene3D" id="3.40.50.300">
    <property type="entry name" value="P-loop containing nucleotide triphosphate hydrolases"/>
    <property type="match status" value="1"/>
</dbReference>
<reference evidence="2" key="1">
    <citation type="journal article" date="2015" name="Genome Announc.">
        <title>Draft Genome Sequence of Tolypothrix boutellei Strain VB521301.</title>
        <authorList>
            <person name="Chandrababunaidu M.M."/>
            <person name="Singh D."/>
            <person name="Sen D."/>
            <person name="Bhan S."/>
            <person name="Das S."/>
            <person name="Gupta A."/>
            <person name="Adhikary S.P."/>
            <person name="Tripathy S."/>
        </authorList>
    </citation>
    <scope>NUCLEOTIDE SEQUENCE</scope>
    <source>
        <strain evidence="2">VB521301</strain>
    </source>
</reference>
<organism evidence="2">
    <name type="scientific">Tolypothrix bouteillei VB521301</name>
    <dbReference type="NCBI Taxonomy" id="1479485"/>
    <lineage>
        <taxon>Bacteria</taxon>
        <taxon>Bacillati</taxon>
        <taxon>Cyanobacteriota</taxon>
        <taxon>Cyanophyceae</taxon>
        <taxon>Nostocales</taxon>
        <taxon>Tolypothrichaceae</taxon>
        <taxon>Tolypothrix</taxon>
    </lineage>
</organism>
<name>A0A0C1N8A0_9CYAN</name>
<dbReference type="SUPFAM" id="SSF53795">
    <property type="entry name" value="PEP carboxykinase-like"/>
    <property type="match status" value="1"/>
</dbReference>
<dbReference type="EMBL" id="JHEG02000048">
    <property type="protein sequence ID" value="KIE10877.1"/>
    <property type="molecule type" value="Genomic_DNA"/>
</dbReference>
<dbReference type="Proteomes" id="UP000029738">
    <property type="component" value="Unassembled WGS sequence"/>
</dbReference>
<evidence type="ECO:0000313" key="1">
    <source>
        <dbReference type="EMBL" id="KAF3886911.1"/>
    </source>
</evidence>
<proteinExistence type="predicted"/>
<protein>
    <recommendedName>
        <fullName evidence="4">Serine kinase</fullName>
    </recommendedName>
</protein>
<dbReference type="STRING" id="1479485.DA73_0220685"/>
<comment type="caution">
    <text evidence="2">The sequence shown here is derived from an EMBL/GenBank/DDBJ whole genome shotgun (WGS) entry which is preliminary data.</text>
</comment>
<evidence type="ECO:0000313" key="2">
    <source>
        <dbReference type="EMBL" id="KIE10877.1"/>
    </source>
</evidence>
<evidence type="ECO:0000313" key="3">
    <source>
        <dbReference type="Proteomes" id="UP000029738"/>
    </source>
</evidence>
<dbReference type="RefSeq" id="WP_038092574.1">
    <property type="nucleotide sequence ID" value="NZ_JHEG04000001.1"/>
</dbReference>
<accession>A0A0C1N8A0</accession>